<protein>
    <recommendedName>
        <fullName evidence="11">ATP-dependent DNA helicase</fullName>
        <ecNumber evidence="11">5.6.2.4</ecNumber>
    </recommendedName>
</protein>
<dbReference type="CDD" id="cd17932">
    <property type="entry name" value="DEXQc_UvrD"/>
    <property type="match status" value="1"/>
</dbReference>
<feature type="compositionally biased region" description="Polar residues" evidence="12">
    <location>
        <begin position="651"/>
        <end position="660"/>
    </location>
</feature>
<dbReference type="GO" id="GO:0005524">
    <property type="term" value="F:ATP binding"/>
    <property type="evidence" value="ECO:0007669"/>
    <property type="project" value="UniProtKB-UniRule"/>
</dbReference>
<dbReference type="GO" id="GO:0016787">
    <property type="term" value="F:hydrolase activity"/>
    <property type="evidence" value="ECO:0007669"/>
    <property type="project" value="UniProtKB-UniRule"/>
</dbReference>
<name>A0AAU9CWV7_9LACO</name>
<keyword evidence="6 11" id="KW-0238">DNA-binding</keyword>
<comment type="catalytic activity">
    <reaction evidence="8">
        <text>Couples ATP hydrolysis with the unwinding of duplex DNA by translocating in the 3'-5' direction.</text>
        <dbReference type="EC" id="5.6.2.4"/>
    </reaction>
</comment>
<evidence type="ECO:0000256" key="2">
    <source>
        <dbReference type="ARBA" id="ARBA00022741"/>
    </source>
</evidence>
<dbReference type="GO" id="GO:0000725">
    <property type="term" value="P:recombinational repair"/>
    <property type="evidence" value="ECO:0007669"/>
    <property type="project" value="TreeGrafter"/>
</dbReference>
<evidence type="ECO:0000256" key="5">
    <source>
        <dbReference type="ARBA" id="ARBA00022840"/>
    </source>
</evidence>
<evidence type="ECO:0000256" key="9">
    <source>
        <dbReference type="ARBA" id="ARBA00048988"/>
    </source>
</evidence>
<evidence type="ECO:0000256" key="3">
    <source>
        <dbReference type="ARBA" id="ARBA00022801"/>
    </source>
</evidence>
<dbReference type="Gene3D" id="1.10.10.160">
    <property type="match status" value="1"/>
</dbReference>
<feature type="domain" description="UvrD-like helicase ATP-binding" evidence="13">
    <location>
        <begin position="9"/>
        <end position="288"/>
    </location>
</feature>
<keyword evidence="4 10" id="KW-0347">Helicase</keyword>
<evidence type="ECO:0000256" key="8">
    <source>
        <dbReference type="ARBA" id="ARBA00034617"/>
    </source>
</evidence>
<dbReference type="PROSITE" id="PS51217">
    <property type="entry name" value="UVRD_HELICASE_CTER"/>
    <property type="match status" value="1"/>
</dbReference>
<dbReference type="RefSeq" id="WP_317636355.1">
    <property type="nucleotide sequence ID" value="NZ_AP026802.1"/>
</dbReference>
<dbReference type="NCBIfam" id="TIGR01073">
    <property type="entry name" value="pcrA"/>
    <property type="match status" value="1"/>
</dbReference>
<comment type="similarity">
    <text evidence="1 11">Belongs to the helicase family. UvrD subfamily.</text>
</comment>
<dbReference type="Gene3D" id="3.40.50.300">
    <property type="entry name" value="P-loop containing nucleotide triphosphate hydrolases"/>
    <property type="match status" value="2"/>
</dbReference>
<dbReference type="SUPFAM" id="SSF52540">
    <property type="entry name" value="P-loop containing nucleoside triphosphate hydrolases"/>
    <property type="match status" value="1"/>
</dbReference>
<keyword evidence="2 10" id="KW-0547">Nucleotide-binding</keyword>
<dbReference type="PANTHER" id="PTHR11070">
    <property type="entry name" value="UVRD / RECB / PCRA DNA HELICASE FAMILY MEMBER"/>
    <property type="match status" value="1"/>
</dbReference>
<dbReference type="PROSITE" id="PS51198">
    <property type="entry name" value="UVRD_HELICASE_ATP_BIND"/>
    <property type="match status" value="1"/>
</dbReference>
<evidence type="ECO:0000313" key="15">
    <source>
        <dbReference type="EMBL" id="BDR58454.1"/>
    </source>
</evidence>
<dbReference type="GO" id="GO:0033202">
    <property type="term" value="C:DNA helicase complex"/>
    <property type="evidence" value="ECO:0007669"/>
    <property type="project" value="TreeGrafter"/>
</dbReference>
<dbReference type="FunFam" id="1.10.486.10:FF:000003">
    <property type="entry name" value="ATP-dependent DNA helicase"/>
    <property type="match status" value="1"/>
</dbReference>
<evidence type="ECO:0000256" key="12">
    <source>
        <dbReference type="SAM" id="MobiDB-lite"/>
    </source>
</evidence>
<dbReference type="Pfam" id="PF13361">
    <property type="entry name" value="UvrD_C"/>
    <property type="match status" value="1"/>
</dbReference>
<dbReference type="AlphaFoldDB" id="A0AAU9CWV7"/>
<keyword evidence="7" id="KW-0413">Isomerase</keyword>
<feature type="domain" description="UvrD-like helicase C-terminal" evidence="14">
    <location>
        <begin position="289"/>
        <end position="572"/>
    </location>
</feature>
<dbReference type="GO" id="GO:0043138">
    <property type="term" value="F:3'-5' DNA helicase activity"/>
    <property type="evidence" value="ECO:0007669"/>
    <property type="project" value="UniProtKB-EC"/>
</dbReference>
<dbReference type="KEGG" id="xap:XA3_08950"/>
<dbReference type="InterPro" id="IPR014017">
    <property type="entry name" value="DNA_helicase_UvrD-like_C"/>
</dbReference>
<dbReference type="Gene3D" id="1.10.486.10">
    <property type="entry name" value="PCRA, domain 4"/>
    <property type="match status" value="1"/>
</dbReference>
<comment type="catalytic activity">
    <reaction evidence="9 11">
        <text>ATP + H2O = ADP + phosphate + H(+)</text>
        <dbReference type="Rhea" id="RHEA:13065"/>
        <dbReference type="ChEBI" id="CHEBI:15377"/>
        <dbReference type="ChEBI" id="CHEBI:15378"/>
        <dbReference type="ChEBI" id="CHEBI:30616"/>
        <dbReference type="ChEBI" id="CHEBI:43474"/>
        <dbReference type="ChEBI" id="CHEBI:456216"/>
        <dbReference type="EC" id="5.6.2.4"/>
    </reaction>
</comment>
<evidence type="ECO:0000256" key="11">
    <source>
        <dbReference type="RuleBase" id="RU364053"/>
    </source>
</evidence>
<dbReference type="GO" id="GO:0006260">
    <property type="term" value="P:DNA replication"/>
    <property type="evidence" value="ECO:0007669"/>
    <property type="project" value="InterPro"/>
</dbReference>
<evidence type="ECO:0000259" key="14">
    <source>
        <dbReference type="PROSITE" id="PS51217"/>
    </source>
</evidence>
<proteinExistence type="inferred from homology"/>
<feature type="binding site" evidence="10">
    <location>
        <begin position="30"/>
        <end position="37"/>
    </location>
    <ligand>
        <name>ATP</name>
        <dbReference type="ChEBI" id="CHEBI:30616"/>
    </ligand>
</feature>
<dbReference type="InterPro" id="IPR027417">
    <property type="entry name" value="P-loop_NTPase"/>
</dbReference>
<dbReference type="GO" id="GO:0003677">
    <property type="term" value="F:DNA binding"/>
    <property type="evidence" value="ECO:0007669"/>
    <property type="project" value="UniProtKB-KW"/>
</dbReference>
<dbReference type="InterPro" id="IPR013986">
    <property type="entry name" value="DExx_box_DNA_helicase_dom_sf"/>
</dbReference>
<keyword evidence="5 10" id="KW-0067">ATP-binding</keyword>
<dbReference type="InterPro" id="IPR005751">
    <property type="entry name" value="ATP-dep_DNA_helicase_PcrA"/>
</dbReference>
<feature type="region of interest" description="Disordered" evidence="12">
    <location>
        <begin position="651"/>
        <end position="691"/>
    </location>
</feature>
<keyword evidence="3 10" id="KW-0378">Hydrolase</keyword>
<dbReference type="GO" id="GO:0009314">
    <property type="term" value="P:response to radiation"/>
    <property type="evidence" value="ECO:0007669"/>
    <property type="project" value="UniProtKB-ARBA"/>
</dbReference>
<keyword evidence="16" id="KW-1185">Reference proteome</keyword>
<sequence length="744" mass="85059">MKKAKNLVENMNNKQAEAIETTEGPLLIMAGAGSGKTRVLTHRIAYLVEQKNVAPWNILAITFTNKAANEMKDRVEQILGSTGMSVTVSTFHSLCVRILRREINQLGYSKSFNIADTSESLALIKNILKDFNIDSTKFPPRAFLEQISKQKNELINAKQFARSADDFFTQKVASVFEEYEKRLKEYQTLDFDDLIMLTVKLFQDFPATLEQYQDRYQYIHVDEYQDTNHAQYVLTTLLAQKNKNVCVVGDADQSIYGWRGANMKNILNFQNDYPKAQVILLEQNYRSTGNILHAANNVIDNNLERIKKNLWTQNDQGEKIHLFAAQNENEEATFVVDQIQTQMKNHGYKYGDFGILFRTNAQSRTIEETLLKSSIPYQLFGGKRYYERKEILDVISYLKVIANPDDIYSLQRIINVPKRGIGNMTLEKIRSYADMQGISEFSAYGHADELGLSKKPTTELLKFHQMISKWHEAMDNNQMSITDLIEDIYTQTGYKNSYQQQNDPESEARVDNLEEFLSVTKNFDEKSSDPAFENLTDNQLVNFLTDLALVTDQDDDEKNNSVSLMTLHAAKGLEFPVVFLIGMEEGLFPLQRSIIEGTGMEEERRLAYVGITRAKKILYLIYANQRVLYGRTQMNRPSRFIEEIDKTVKDFNSSGGSNDESVGYARRQPARSNYRSGYRAPKVEQKAHNNDNYQVGDKIEHKKWGPGTVVQVSGAGDDQEIDVAFGQDVGIKRLMVRFAPITKV</sequence>
<evidence type="ECO:0000256" key="7">
    <source>
        <dbReference type="ARBA" id="ARBA00023235"/>
    </source>
</evidence>
<gene>
    <name evidence="15" type="primary">pcrA</name>
    <name evidence="15" type="ORF">XA3_08950</name>
</gene>
<dbReference type="EC" id="5.6.2.4" evidence="11"/>
<dbReference type="GO" id="GO:0005829">
    <property type="term" value="C:cytosol"/>
    <property type="evidence" value="ECO:0007669"/>
    <property type="project" value="TreeGrafter"/>
</dbReference>
<evidence type="ECO:0000256" key="1">
    <source>
        <dbReference type="ARBA" id="ARBA00009922"/>
    </source>
</evidence>
<evidence type="ECO:0000259" key="13">
    <source>
        <dbReference type="PROSITE" id="PS51198"/>
    </source>
</evidence>
<dbReference type="CDD" id="cd18807">
    <property type="entry name" value="SF1_C_UvrD"/>
    <property type="match status" value="1"/>
</dbReference>
<evidence type="ECO:0000256" key="6">
    <source>
        <dbReference type="ARBA" id="ARBA00023125"/>
    </source>
</evidence>
<reference evidence="15 16" key="1">
    <citation type="journal article" date="2023" name="Microbiol. Spectr.">
        <title>Symbiosis of Carpenter Bees with Uncharacterized Lactic Acid Bacteria Showing NAD Auxotrophy.</title>
        <authorList>
            <person name="Kawasaki S."/>
            <person name="Ozawa K."/>
            <person name="Mori T."/>
            <person name="Yamamoto A."/>
            <person name="Ito M."/>
            <person name="Ohkuma M."/>
            <person name="Sakamoto M."/>
            <person name="Matsutani M."/>
        </authorList>
    </citation>
    <scope>NUCLEOTIDE SEQUENCE [LARGE SCALE GENOMIC DNA]</scope>
    <source>
        <strain evidence="15 16">XA3</strain>
    </source>
</reference>
<evidence type="ECO:0000313" key="16">
    <source>
        <dbReference type="Proteomes" id="UP001321861"/>
    </source>
</evidence>
<dbReference type="Pfam" id="PF00580">
    <property type="entry name" value="UvrD-helicase"/>
    <property type="match status" value="1"/>
</dbReference>
<organism evidence="15 16">
    <name type="scientific">Xylocopilactobacillus apicola</name>
    <dbReference type="NCBI Taxonomy" id="2932184"/>
    <lineage>
        <taxon>Bacteria</taxon>
        <taxon>Bacillati</taxon>
        <taxon>Bacillota</taxon>
        <taxon>Bacilli</taxon>
        <taxon>Lactobacillales</taxon>
        <taxon>Lactobacillaceae</taxon>
        <taxon>Xylocopilactobacillus</taxon>
    </lineage>
</organism>
<dbReference type="EMBL" id="AP026802">
    <property type="protein sequence ID" value="BDR58454.1"/>
    <property type="molecule type" value="Genomic_DNA"/>
</dbReference>
<dbReference type="InterPro" id="IPR014016">
    <property type="entry name" value="UvrD-like_ATP-bd"/>
</dbReference>
<dbReference type="Proteomes" id="UP001321861">
    <property type="component" value="Chromosome"/>
</dbReference>
<evidence type="ECO:0000256" key="4">
    <source>
        <dbReference type="ARBA" id="ARBA00022806"/>
    </source>
</evidence>
<dbReference type="FunFam" id="1.10.10.160:FF:000001">
    <property type="entry name" value="ATP-dependent DNA helicase"/>
    <property type="match status" value="1"/>
</dbReference>
<dbReference type="InterPro" id="IPR000212">
    <property type="entry name" value="DNA_helicase_UvrD/REP"/>
</dbReference>
<accession>A0AAU9CWV7</accession>
<dbReference type="Pfam" id="PF21196">
    <property type="entry name" value="PcrA_UvrD_tudor"/>
    <property type="match status" value="1"/>
</dbReference>
<dbReference type="PANTHER" id="PTHR11070:SF2">
    <property type="entry name" value="ATP-DEPENDENT DNA HELICASE SRS2"/>
    <property type="match status" value="1"/>
</dbReference>
<evidence type="ECO:0000256" key="10">
    <source>
        <dbReference type="PROSITE-ProRule" id="PRU00560"/>
    </source>
</evidence>